<dbReference type="GO" id="GO:0003677">
    <property type="term" value="F:DNA binding"/>
    <property type="evidence" value="ECO:0007669"/>
    <property type="project" value="InterPro"/>
</dbReference>
<dbReference type="InterPro" id="IPR010982">
    <property type="entry name" value="Lambda_DNA-bd_dom_sf"/>
</dbReference>
<dbReference type="RefSeq" id="WP_313819595.1">
    <property type="nucleotide sequence ID" value="NZ_JAGWDT010000012.1"/>
</dbReference>
<protein>
    <submittedName>
        <fullName evidence="2">Helix-turn-helix transcriptional regulator</fullName>
    </submittedName>
</protein>
<evidence type="ECO:0000259" key="1">
    <source>
        <dbReference type="PROSITE" id="PS50943"/>
    </source>
</evidence>
<evidence type="ECO:0000313" key="3">
    <source>
        <dbReference type="Proteomes" id="UP001263852"/>
    </source>
</evidence>
<proteinExistence type="predicted"/>
<dbReference type="EMBL" id="JAVLAO010000001">
    <property type="protein sequence ID" value="MDT7040092.1"/>
    <property type="molecule type" value="Genomic_DNA"/>
</dbReference>
<dbReference type="Proteomes" id="UP001263852">
    <property type="component" value="Unassembled WGS sequence"/>
</dbReference>
<dbReference type="SUPFAM" id="SSF47413">
    <property type="entry name" value="lambda repressor-like DNA-binding domains"/>
    <property type="match status" value="1"/>
</dbReference>
<feature type="domain" description="HTH cro/C1-type" evidence="1">
    <location>
        <begin position="72"/>
        <end position="111"/>
    </location>
</feature>
<dbReference type="InterPro" id="IPR001387">
    <property type="entry name" value="Cro/C1-type_HTH"/>
</dbReference>
<dbReference type="Gene3D" id="1.10.260.40">
    <property type="entry name" value="lambda repressor-like DNA-binding domains"/>
    <property type="match status" value="1"/>
</dbReference>
<comment type="caution">
    <text evidence="2">The sequence shown here is derived from an EMBL/GenBank/DDBJ whole genome shotgun (WGS) entry which is preliminary data.</text>
</comment>
<gene>
    <name evidence="2" type="ORF">RI555_14125</name>
</gene>
<accession>A0AAW8WFQ3</accession>
<dbReference type="AlphaFoldDB" id="A0AAW8WFQ3"/>
<dbReference type="PROSITE" id="PS50943">
    <property type="entry name" value="HTH_CROC1"/>
    <property type="match status" value="1"/>
</dbReference>
<evidence type="ECO:0000313" key="2">
    <source>
        <dbReference type="EMBL" id="MDT7040092.1"/>
    </source>
</evidence>
<reference evidence="2" key="1">
    <citation type="submission" date="2023-08" db="EMBL/GenBank/DDBJ databases">
        <authorList>
            <person name="Page C.A."/>
            <person name="Perez-Diaz I.M."/>
        </authorList>
    </citation>
    <scope>NUCLEOTIDE SEQUENCE</scope>
    <source>
        <strain evidence="2">1.8.9</strain>
    </source>
</reference>
<organism evidence="2 3">
    <name type="scientific">Lactiplantibacillus pentosus</name>
    <name type="common">Lactobacillus pentosus</name>
    <dbReference type="NCBI Taxonomy" id="1589"/>
    <lineage>
        <taxon>Bacteria</taxon>
        <taxon>Bacillati</taxon>
        <taxon>Bacillota</taxon>
        <taxon>Bacilli</taxon>
        <taxon>Lactobacillales</taxon>
        <taxon>Lactobacillaceae</taxon>
        <taxon>Lactiplantibacillus</taxon>
    </lineage>
</organism>
<name>A0AAW8WFQ3_LACPE</name>
<dbReference type="Pfam" id="PF13443">
    <property type="entry name" value="HTH_26"/>
    <property type="match status" value="1"/>
</dbReference>
<sequence>MAPNYIDLLHIIALKGNKINKLCELWVAQELSWVYRIHITDIMIPIGKEYAMNNNFSEILGARLISISTVQEATGISRKTLTDLYYRRTKNTKFDTLRKLCDYLQIPLSELIEYKPKPVAK</sequence>